<keyword evidence="2" id="KW-1185">Reference proteome</keyword>
<dbReference type="EMBL" id="AP019368">
    <property type="protein sequence ID" value="BBH53057.1"/>
    <property type="molecule type" value="Genomic_DNA"/>
</dbReference>
<name>A0A4V0P2F6_FLUSA</name>
<proteinExistence type="predicted"/>
<accession>A0A4V0P2F6</accession>
<organism evidence="1 2">
    <name type="scientific">Fluviispira sanaruensis</name>
    <dbReference type="NCBI Taxonomy" id="2493639"/>
    <lineage>
        <taxon>Bacteria</taxon>
        <taxon>Pseudomonadati</taxon>
        <taxon>Bdellovibrionota</taxon>
        <taxon>Oligoflexia</taxon>
        <taxon>Silvanigrellales</taxon>
        <taxon>Silvanigrellaceae</taxon>
        <taxon>Fluviispira</taxon>
    </lineage>
</organism>
<dbReference type="KEGG" id="sbf:JCM31447_15000"/>
<dbReference type="Proteomes" id="UP000291236">
    <property type="component" value="Chromosome"/>
</dbReference>
<reference evidence="1 2" key="1">
    <citation type="submission" date="2018-12" db="EMBL/GenBank/DDBJ databases">
        <title>Rubrispira sanarue gen. nov., sp., nov., a member of the order Silvanigrellales, isolated from a brackish lake in Hamamatsu Japan.</title>
        <authorList>
            <person name="Maejima Y."/>
            <person name="Iino T."/>
            <person name="Muraguchi Y."/>
            <person name="Fukuda K."/>
            <person name="Nojiri H."/>
            <person name="Ohkuma M."/>
            <person name="Moriuchi R."/>
            <person name="Dohra H."/>
            <person name="Kimbara K."/>
            <person name="Shintani M."/>
        </authorList>
    </citation>
    <scope>NUCLEOTIDE SEQUENCE [LARGE SCALE GENOMIC DNA]</scope>
    <source>
        <strain evidence="1 2">RF1110005</strain>
    </source>
</reference>
<dbReference type="AlphaFoldDB" id="A0A4V0P2F6"/>
<dbReference type="PROSITE" id="PS51257">
    <property type="entry name" value="PROKAR_LIPOPROTEIN"/>
    <property type="match status" value="1"/>
</dbReference>
<sequence>MKKCNCIKILLFFLVILFTAVGCGGKNSKNKELFLKIKLNRVNDSDSNVSIYEYSFHGHYEGCEGKSDKSSWILSKNEKISNLVVKENDKKCKLNFTNFFINADKYTIKSGVNLTYSINSKDLIIFENEKNKNEIKFVTAKVFPEDFSISPYVDIEINSKSIKKIDPDVTKSIGEIFGMNSIRITSSATLSVTEVKRPEYNSDFSGIVVRFGRTGRAWFSGNYILSLDNGGQTANKYFFIINNSLDTQDYSAVNTFYKNNINNSDKVKSINSYEQSRIVFSPDYLTRLAASVTTEKGSYLYVRLVLVNSFDNSNSYSVYGLNIRRPTN</sequence>
<gene>
    <name evidence="1" type="ORF">JCM31447_15000</name>
</gene>
<protein>
    <submittedName>
        <fullName evidence="1">Uncharacterized protein</fullName>
    </submittedName>
</protein>
<evidence type="ECO:0000313" key="1">
    <source>
        <dbReference type="EMBL" id="BBH53057.1"/>
    </source>
</evidence>
<evidence type="ECO:0000313" key="2">
    <source>
        <dbReference type="Proteomes" id="UP000291236"/>
    </source>
</evidence>
<dbReference type="RefSeq" id="WP_130608157.1">
    <property type="nucleotide sequence ID" value="NZ_AP019368.1"/>
</dbReference>